<dbReference type="SMART" id="SM00233">
    <property type="entry name" value="PH"/>
    <property type="match status" value="1"/>
</dbReference>
<dbReference type="InterPro" id="IPR011009">
    <property type="entry name" value="Kinase-like_dom_sf"/>
</dbReference>
<feature type="compositionally biased region" description="Polar residues" evidence="1">
    <location>
        <begin position="111"/>
        <end position="121"/>
    </location>
</feature>
<dbReference type="EMBL" id="LSRX01001125">
    <property type="protein sequence ID" value="OLP83296.1"/>
    <property type="molecule type" value="Genomic_DNA"/>
</dbReference>
<keyword evidence="4" id="KW-1185">Reference proteome</keyword>
<dbReference type="OrthoDB" id="4062651at2759"/>
<dbReference type="Gene3D" id="2.30.29.30">
    <property type="entry name" value="Pleckstrin-homology domain (PH domain)/Phosphotyrosine-binding domain (PTB)"/>
    <property type="match status" value="1"/>
</dbReference>
<evidence type="ECO:0000313" key="3">
    <source>
        <dbReference type="EMBL" id="OLP83296.1"/>
    </source>
</evidence>
<evidence type="ECO:0000313" key="4">
    <source>
        <dbReference type="Proteomes" id="UP000186817"/>
    </source>
</evidence>
<feature type="domain" description="PH" evidence="2">
    <location>
        <begin position="453"/>
        <end position="559"/>
    </location>
</feature>
<dbReference type="AlphaFoldDB" id="A0A1Q9CK58"/>
<feature type="region of interest" description="Disordered" evidence="1">
    <location>
        <begin position="19"/>
        <end position="68"/>
    </location>
</feature>
<feature type="compositionally biased region" description="Basic and acidic residues" evidence="1">
    <location>
        <begin position="34"/>
        <end position="44"/>
    </location>
</feature>
<dbReference type="InterPro" id="IPR000719">
    <property type="entry name" value="Prot_kinase_dom"/>
</dbReference>
<proteinExistence type="predicted"/>
<dbReference type="Pfam" id="PF00069">
    <property type="entry name" value="Pkinase"/>
    <property type="match status" value="1"/>
</dbReference>
<comment type="caution">
    <text evidence="3">The sequence shown here is derived from an EMBL/GenBank/DDBJ whole genome shotgun (WGS) entry which is preliminary data.</text>
</comment>
<dbReference type="SUPFAM" id="SSF56112">
    <property type="entry name" value="Protein kinase-like (PK-like)"/>
    <property type="match status" value="1"/>
</dbReference>
<name>A0A1Q9CK58_SYMMI</name>
<dbReference type="InterPro" id="IPR001849">
    <property type="entry name" value="PH_domain"/>
</dbReference>
<dbReference type="Proteomes" id="UP000186817">
    <property type="component" value="Unassembled WGS sequence"/>
</dbReference>
<dbReference type="GO" id="GO:0005524">
    <property type="term" value="F:ATP binding"/>
    <property type="evidence" value="ECO:0007669"/>
    <property type="project" value="InterPro"/>
</dbReference>
<evidence type="ECO:0000256" key="1">
    <source>
        <dbReference type="SAM" id="MobiDB-lite"/>
    </source>
</evidence>
<dbReference type="GO" id="GO:0004672">
    <property type="term" value="F:protein kinase activity"/>
    <property type="evidence" value="ECO:0007669"/>
    <property type="project" value="InterPro"/>
</dbReference>
<sequence length="711" mass="80633">MDQKSESIQEVERYSGKFADFPVSEKIPAPPEGFGKRTYEKGIDEDPPDDTQADRDSISQVEGSAPSEQLEIDPVEQRFGETEHDAAIYCKFCQMWLSGSTQWAEPREQARQSPWTSTNRKTPIPGRSGMTMVRVETAAPAAADAGELLWRIRSTRPTATAVRLGKRFQDGPPVAVTLSFSLRRSRSTGTVAGNDSRINCLKRRGADYFALKREKNKPLSRESIKDLKPENLMMFNGRLKLIDVDGCVPIDSEVSINDSSISFSPCYCAPEWARFLIDEAESKIIAKPHLDAVWSIGITLCELVTLDAILKPMYGNFLRNGHSHREAGFLFMDWLGHITCQALFGKDLNGCRRAPVPKSIERFDRDFHKLIVESLLVCDLTKRKSLAQCLSDPYVVESGKSESTELEGQTTDEGWRAPGRKLMGIDVVEFRRRRDVKVVRQARQRFEDTSSKAPLYKGTLWKLNTDGKAEDATHWLKRDMWDGSLCYFSIKENKRLVLLDGIKISGAKVTTLPNAAREFAFRLDCVNSDDHEKDISMCFSAESEQEYQKWRSLLSQASNLEGAMQTIRLGGTVADELKQFRLAVKNRRMKVGEDTKDQFAPIFKAKLWKVKAEGDRKKVDDWFEREMWIAKNGSLVYWSKKEDRELVYYTANDIAQAKFVLIDNEDTFHPWAFQVQLASSGGIEFAPGEFAAESEASRDRWISELAQFKHA</sequence>
<dbReference type="InterPro" id="IPR011993">
    <property type="entry name" value="PH-like_dom_sf"/>
</dbReference>
<feature type="region of interest" description="Disordered" evidence="1">
    <location>
        <begin position="105"/>
        <end position="128"/>
    </location>
</feature>
<protein>
    <recommendedName>
        <fullName evidence="2">PH domain-containing protein</fullName>
    </recommendedName>
</protein>
<gene>
    <name evidence="3" type="ORF">AK812_SmicGene35952</name>
</gene>
<accession>A0A1Q9CK58</accession>
<reference evidence="3 4" key="1">
    <citation type="submission" date="2016-02" db="EMBL/GenBank/DDBJ databases">
        <title>Genome analysis of coral dinoflagellate symbionts highlights evolutionary adaptations to a symbiotic lifestyle.</title>
        <authorList>
            <person name="Aranda M."/>
            <person name="Li Y."/>
            <person name="Liew Y.J."/>
            <person name="Baumgarten S."/>
            <person name="Simakov O."/>
            <person name="Wilson M."/>
            <person name="Piel J."/>
            <person name="Ashoor H."/>
            <person name="Bougouffa S."/>
            <person name="Bajic V.B."/>
            <person name="Ryu T."/>
            <person name="Ravasi T."/>
            <person name="Bayer T."/>
            <person name="Micklem G."/>
            <person name="Kim H."/>
            <person name="Bhak J."/>
            <person name="Lajeunesse T.C."/>
            <person name="Voolstra C.R."/>
        </authorList>
    </citation>
    <scope>NUCLEOTIDE SEQUENCE [LARGE SCALE GENOMIC DNA]</scope>
    <source>
        <strain evidence="3 4">CCMP2467</strain>
    </source>
</reference>
<dbReference type="Gene3D" id="1.10.510.10">
    <property type="entry name" value="Transferase(Phosphotransferase) domain 1"/>
    <property type="match status" value="1"/>
</dbReference>
<dbReference type="OMA" id="GNDSRIN"/>
<evidence type="ECO:0000259" key="2">
    <source>
        <dbReference type="PROSITE" id="PS50003"/>
    </source>
</evidence>
<dbReference type="PROSITE" id="PS50003">
    <property type="entry name" value="PH_DOMAIN"/>
    <property type="match status" value="1"/>
</dbReference>
<dbReference type="SUPFAM" id="SSF50729">
    <property type="entry name" value="PH domain-like"/>
    <property type="match status" value="2"/>
</dbReference>
<organism evidence="3 4">
    <name type="scientific">Symbiodinium microadriaticum</name>
    <name type="common">Dinoflagellate</name>
    <name type="synonym">Zooxanthella microadriatica</name>
    <dbReference type="NCBI Taxonomy" id="2951"/>
    <lineage>
        <taxon>Eukaryota</taxon>
        <taxon>Sar</taxon>
        <taxon>Alveolata</taxon>
        <taxon>Dinophyceae</taxon>
        <taxon>Suessiales</taxon>
        <taxon>Symbiodiniaceae</taxon>
        <taxon>Symbiodinium</taxon>
    </lineage>
</organism>